<name>A0A1G6MXW8_9BACI</name>
<protein>
    <submittedName>
        <fullName evidence="2">Bacteriophage A118-like holin, Hol118</fullName>
    </submittedName>
</protein>
<keyword evidence="3" id="KW-1185">Reference proteome</keyword>
<dbReference type="AlphaFoldDB" id="A0A1G6MXW8"/>
<feature type="transmembrane region" description="Helical" evidence="1">
    <location>
        <begin position="34"/>
        <end position="52"/>
    </location>
</feature>
<keyword evidence="1" id="KW-1133">Transmembrane helix</keyword>
<evidence type="ECO:0000313" key="3">
    <source>
        <dbReference type="Proteomes" id="UP000198666"/>
    </source>
</evidence>
<reference evidence="3" key="1">
    <citation type="submission" date="2016-10" db="EMBL/GenBank/DDBJ databases">
        <authorList>
            <person name="Varghese N."/>
            <person name="Submissions S."/>
        </authorList>
    </citation>
    <scope>NUCLEOTIDE SEQUENCE [LARGE SCALE GENOMIC DNA]</scope>
    <source>
        <strain evidence="3">DSM 21620</strain>
    </source>
</reference>
<dbReference type="RefSeq" id="WP_093726509.1">
    <property type="nucleotide sequence ID" value="NZ_FMZB01000003.1"/>
</dbReference>
<sequence length="92" mass="9902">MEEVMTFASIISPVVVALVQLIKKTVAVNNRYLPLISLLIGLLVGSLAWPFTEMDLVLRLWSGGFAGLAASGLYSLGKRTIPNKNNDNNNAA</sequence>
<dbReference type="OrthoDB" id="2665815at2"/>
<proteinExistence type="predicted"/>
<dbReference type="InterPro" id="IPR009708">
    <property type="entry name" value="Phage_A118_holin/antiholin"/>
</dbReference>
<feature type="transmembrane region" description="Helical" evidence="1">
    <location>
        <begin position="58"/>
        <end position="76"/>
    </location>
</feature>
<accession>A0A1G6MXW8</accession>
<gene>
    <name evidence="2" type="ORF">SAMN05421663_103100</name>
</gene>
<dbReference type="EMBL" id="FMZB01000003">
    <property type="protein sequence ID" value="SDC60037.1"/>
    <property type="molecule type" value="Genomic_DNA"/>
</dbReference>
<evidence type="ECO:0000256" key="1">
    <source>
        <dbReference type="SAM" id="Phobius"/>
    </source>
</evidence>
<dbReference type="Pfam" id="PF06946">
    <property type="entry name" value="Phage_holin_5_1"/>
    <property type="match status" value="1"/>
</dbReference>
<evidence type="ECO:0000313" key="2">
    <source>
        <dbReference type="EMBL" id="SDC60037.1"/>
    </source>
</evidence>
<dbReference type="Proteomes" id="UP000198666">
    <property type="component" value="Unassembled WGS sequence"/>
</dbReference>
<keyword evidence="1" id="KW-0812">Transmembrane</keyword>
<keyword evidence="1" id="KW-0472">Membrane</keyword>
<organism evidence="2 3">
    <name type="scientific">Terribacillus halophilus</name>
    <dbReference type="NCBI Taxonomy" id="361279"/>
    <lineage>
        <taxon>Bacteria</taxon>
        <taxon>Bacillati</taxon>
        <taxon>Bacillota</taxon>
        <taxon>Bacilli</taxon>
        <taxon>Bacillales</taxon>
        <taxon>Bacillaceae</taxon>
        <taxon>Terribacillus</taxon>
    </lineage>
</organism>
<feature type="transmembrane region" description="Helical" evidence="1">
    <location>
        <begin position="6"/>
        <end position="22"/>
    </location>
</feature>